<proteinExistence type="predicted"/>
<sequence>MCLYRSCPKLSLGGGFELTKFKFGQEPTVFQHFGFLELFKQQYNFIRIKLRQNN</sequence>
<dbReference type="EMBL" id="GBRH01234362">
    <property type="protein sequence ID" value="JAD63533.1"/>
    <property type="molecule type" value="Transcribed_RNA"/>
</dbReference>
<organism evidence="1">
    <name type="scientific">Arundo donax</name>
    <name type="common">Giant reed</name>
    <name type="synonym">Donax arundinaceus</name>
    <dbReference type="NCBI Taxonomy" id="35708"/>
    <lineage>
        <taxon>Eukaryota</taxon>
        <taxon>Viridiplantae</taxon>
        <taxon>Streptophyta</taxon>
        <taxon>Embryophyta</taxon>
        <taxon>Tracheophyta</taxon>
        <taxon>Spermatophyta</taxon>
        <taxon>Magnoliopsida</taxon>
        <taxon>Liliopsida</taxon>
        <taxon>Poales</taxon>
        <taxon>Poaceae</taxon>
        <taxon>PACMAD clade</taxon>
        <taxon>Arundinoideae</taxon>
        <taxon>Arundineae</taxon>
        <taxon>Arundo</taxon>
    </lineage>
</organism>
<reference evidence="1" key="2">
    <citation type="journal article" date="2015" name="Data Brief">
        <title>Shoot transcriptome of the giant reed, Arundo donax.</title>
        <authorList>
            <person name="Barrero R.A."/>
            <person name="Guerrero F.D."/>
            <person name="Moolhuijzen P."/>
            <person name="Goolsby J.A."/>
            <person name="Tidwell J."/>
            <person name="Bellgard S.E."/>
            <person name="Bellgard M.I."/>
        </authorList>
    </citation>
    <scope>NUCLEOTIDE SEQUENCE</scope>
    <source>
        <tissue evidence="1">Shoot tissue taken approximately 20 cm above the soil surface</tissue>
    </source>
</reference>
<name>A0A0A9BMY5_ARUDO</name>
<dbReference type="AlphaFoldDB" id="A0A0A9BMY5"/>
<protein>
    <submittedName>
        <fullName evidence="1">Uncharacterized protein</fullName>
    </submittedName>
</protein>
<evidence type="ECO:0000313" key="1">
    <source>
        <dbReference type="EMBL" id="JAD63533.1"/>
    </source>
</evidence>
<accession>A0A0A9BMY5</accession>
<reference evidence="1" key="1">
    <citation type="submission" date="2014-09" db="EMBL/GenBank/DDBJ databases">
        <authorList>
            <person name="Magalhaes I.L.F."/>
            <person name="Oliveira U."/>
            <person name="Santos F.R."/>
            <person name="Vidigal T.H.D.A."/>
            <person name="Brescovit A.D."/>
            <person name="Santos A.J."/>
        </authorList>
    </citation>
    <scope>NUCLEOTIDE SEQUENCE</scope>
    <source>
        <tissue evidence="1">Shoot tissue taken approximately 20 cm above the soil surface</tissue>
    </source>
</reference>